<dbReference type="KEGG" id="cte:CT0197"/>
<keyword evidence="1" id="KW-1133">Transmembrane helix</keyword>
<feature type="transmembrane region" description="Helical" evidence="1">
    <location>
        <begin position="198"/>
        <end position="216"/>
    </location>
</feature>
<dbReference type="OrthoDB" id="9794709at2"/>
<dbReference type="EMBL" id="AE006470">
    <property type="protein sequence ID" value="AAM71445.1"/>
    <property type="molecule type" value="Genomic_DNA"/>
</dbReference>
<feature type="transmembrane region" description="Helical" evidence="1">
    <location>
        <begin position="56"/>
        <end position="74"/>
    </location>
</feature>
<accession>Q8KFX3</accession>
<dbReference type="AlphaFoldDB" id="Q8KFX3"/>
<organism evidence="2 3">
    <name type="scientific">Chlorobaculum tepidum (strain ATCC 49652 / DSM 12025 / NBRC 103806 / TLS)</name>
    <name type="common">Chlorobium tepidum</name>
    <dbReference type="NCBI Taxonomy" id="194439"/>
    <lineage>
        <taxon>Bacteria</taxon>
        <taxon>Pseudomonadati</taxon>
        <taxon>Chlorobiota</taxon>
        <taxon>Chlorobiia</taxon>
        <taxon>Chlorobiales</taxon>
        <taxon>Chlorobiaceae</taxon>
        <taxon>Chlorobaculum</taxon>
    </lineage>
</organism>
<feature type="transmembrane region" description="Helical" evidence="1">
    <location>
        <begin position="105"/>
        <end position="125"/>
    </location>
</feature>
<dbReference type="eggNOG" id="COG4705">
    <property type="taxonomic scope" value="Bacteria"/>
</dbReference>
<evidence type="ECO:0000313" key="3">
    <source>
        <dbReference type="Proteomes" id="UP000001007"/>
    </source>
</evidence>
<dbReference type="Pfam" id="PF03988">
    <property type="entry name" value="DUF347"/>
    <property type="match status" value="4"/>
</dbReference>
<name>Q8KFX3_CHLTE</name>
<dbReference type="InterPro" id="IPR007136">
    <property type="entry name" value="DUF347"/>
</dbReference>
<dbReference type="STRING" id="194439.CT0197"/>
<dbReference type="EnsemblBacteria" id="AAM71445">
    <property type="protein sequence ID" value="AAM71445"/>
    <property type="gene ID" value="CT0197"/>
</dbReference>
<feature type="transmembrane region" description="Helical" evidence="1">
    <location>
        <begin position="170"/>
        <end position="191"/>
    </location>
</feature>
<feature type="transmembrane region" description="Helical" evidence="1">
    <location>
        <begin position="228"/>
        <end position="249"/>
    </location>
</feature>
<proteinExistence type="predicted"/>
<protein>
    <submittedName>
        <fullName evidence="2">Membrane protein, putative</fullName>
    </submittedName>
</protein>
<keyword evidence="1" id="KW-0812">Transmembrane</keyword>
<keyword evidence="3" id="KW-1185">Reference proteome</keyword>
<evidence type="ECO:0000256" key="1">
    <source>
        <dbReference type="SAM" id="Phobius"/>
    </source>
</evidence>
<dbReference type="HOGENOM" id="CLU_070268_0_0_10"/>
<sequence>MLQNTMNKNDAAAQALSKVPQVTLMFWAIKILATTLGETGGDAVTMSMKLGYAEGSLIFLAFFAVALLFQVFSVGYHPARYWAVVVATTTVGTTMSDYLDRTLGLGYVNSSAILLLGVLLVLFAWNRIMGRIEFEGIADRRDELFYWLTILVSNTLGTALGDFVADDVGLGFQLGALLFGVLIVAVAIAYYKTSISPNILFWAAYVLTRPLGATLGDTLTKPLAHGGLSLGRISSSLVILALMVAAITLNHRAEQRRAVAVAS</sequence>
<reference evidence="2 3" key="1">
    <citation type="journal article" date="2002" name="Proc. Natl. Acad. Sci. U.S.A.">
        <title>The complete genome sequence of Chlorobium tepidum TLS, a photosynthetic, anaerobic, green-sulfur bacterium.</title>
        <authorList>
            <person name="Eisen J.A."/>
            <person name="Nelson K.E."/>
            <person name="Paulsen I.T."/>
            <person name="Heidelberg J.F."/>
            <person name="Wu M."/>
            <person name="Dodson R.J."/>
            <person name="Deboy R."/>
            <person name="Gwinn M.L."/>
            <person name="Nelson W.C."/>
            <person name="Haft D.H."/>
            <person name="Hickey E.K."/>
            <person name="Peterson J.D."/>
            <person name="Durkin A.S."/>
            <person name="Kolonay J.L."/>
            <person name="Yang F."/>
            <person name="Holt I."/>
            <person name="Umayam L.A."/>
            <person name="Mason T."/>
            <person name="Brenner M."/>
            <person name="Shea T.P."/>
            <person name="Parksey D."/>
            <person name="Nierman W.C."/>
            <person name="Feldblyum T.V."/>
            <person name="Hansen C.L."/>
            <person name="Craven M.B."/>
            <person name="Radune D."/>
            <person name="Vamathevan J."/>
            <person name="Khouri H."/>
            <person name="White O."/>
            <person name="Gruber T.M."/>
            <person name="Ketchum K.A."/>
            <person name="Venter J.C."/>
            <person name="Tettelin H."/>
            <person name="Bryant D.A."/>
            <person name="Fraser C.M."/>
        </authorList>
    </citation>
    <scope>NUCLEOTIDE SEQUENCE [LARGE SCALE GENOMIC DNA]</scope>
    <source>
        <strain evidence="3">ATCC 49652 / DSM 12025 / NBRC 103806 / TLS</strain>
    </source>
</reference>
<evidence type="ECO:0000313" key="2">
    <source>
        <dbReference type="EMBL" id="AAM71445.1"/>
    </source>
</evidence>
<gene>
    <name evidence="2" type="ordered locus">CT0197</name>
</gene>
<dbReference type="Proteomes" id="UP000001007">
    <property type="component" value="Chromosome"/>
</dbReference>
<keyword evidence="1" id="KW-0472">Membrane</keyword>
<feature type="transmembrane region" description="Helical" evidence="1">
    <location>
        <begin position="145"/>
        <end position="164"/>
    </location>
</feature>